<organism evidence="2">
    <name type="scientific">marine metagenome</name>
    <dbReference type="NCBI Taxonomy" id="408172"/>
    <lineage>
        <taxon>unclassified sequences</taxon>
        <taxon>metagenomes</taxon>
        <taxon>ecological metagenomes</taxon>
    </lineage>
</organism>
<dbReference type="EMBL" id="UINC01008764">
    <property type="protein sequence ID" value="SVA39407.1"/>
    <property type="molecule type" value="Genomic_DNA"/>
</dbReference>
<name>A0A381VIC4_9ZZZZ</name>
<dbReference type="AlphaFoldDB" id="A0A381VIC4"/>
<dbReference type="InterPro" id="IPR015995">
    <property type="entry name" value="MlrC_N"/>
</dbReference>
<accession>A0A381VIC4</accession>
<feature type="domain" description="Microcystin LR degradation protein MlrC N-terminal" evidence="1">
    <location>
        <begin position="2"/>
        <end position="221"/>
    </location>
</feature>
<gene>
    <name evidence="2" type="ORF">METZ01_LOCUS92261</name>
</gene>
<reference evidence="2" key="1">
    <citation type="submission" date="2018-05" db="EMBL/GenBank/DDBJ databases">
        <authorList>
            <person name="Lanie J.A."/>
            <person name="Ng W.-L."/>
            <person name="Kazmierczak K.M."/>
            <person name="Andrzejewski T.M."/>
            <person name="Davidsen T.M."/>
            <person name="Wayne K.J."/>
            <person name="Tettelin H."/>
            <person name="Glass J.I."/>
            <person name="Rusch D."/>
            <person name="Podicherti R."/>
            <person name="Tsui H.-C.T."/>
            <person name="Winkler M.E."/>
        </authorList>
    </citation>
    <scope>NUCLEOTIDE SEQUENCE</scope>
</reference>
<dbReference type="Pfam" id="PF07364">
    <property type="entry name" value="DUF1485"/>
    <property type="match status" value="1"/>
</dbReference>
<evidence type="ECO:0000259" key="1">
    <source>
        <dbReference type="Pfam" id="PF07364"/>
    </source>
</evidence>
<protein>
    <recommendedName>
        <fullName evidence="1">Microcystin LR degradation protein MlrC N-terminal domain-containing protein</fullName>
    </recommendedName>
</protein>
<feature type="non-terminal residue" evidence="2">
    <location>
        <position position="222"/>
    </location>
</feature>
<sequence>MRVLIAMMKHETNTFSPVPTDLTRFNNWAYYTGADVLDQFGGTNTPTGAYIDQARKRGCEMVTPLATEAMPSGPVHQDVYEHMVQTILAPIEEQPFDVALLDLHGAMVAEDEADGEGCLLSRIRAVQPDLPIAVTLDLHCNLTQRMVDNCTMMIGFKTYPHVDMYEVGDQIAQVMFRALEGSISPVMVWGNRPVLAQTLCMGTADAPMSGLQDMTRKLEREG</sequence>
<evidence type="ECO:0000313" key="2">
    <source>
        <dbReference type="EMBL" id="SVA39407.1"/>
    </source>
</evidence>
<proteinExistence type="predicted"/>